<comment type="caution">
    <text evidence="2">The sequence shown here is derived from an EMBL/GenBank/DDBJ whole genome shotgun (WGS) entry which is preliminary data.</text>
</comment>
<dbReference type="EMBL" id="JBCGBO010000025">
    <property type="protein sequence ID" value="KAK9176023.1"/>
    <property type="molecule type" value="Genomic_DNA"/>
</dbReference>
<evidence type="ECO:0000313" key="3">
    <source>
        <dbReference type="Proteomes" id="UP001428341"/>
    </source>
</evidence>
<protein>
    <submittedName>
        <fullName evidence="2">Uncharacterized protein</fullName>
    </submittedName>
</protein>
<accession>A0AAP0LJS8</accession>
<dbReference type="AlphaFoldDB" id="A0AAP0LJS8"/>
<dbReference type="Proteomes" id="UP001428341">
    <property type="component" value="Unassembled WGS sequence"/>
</dbReference>
<keyword evidence="1" id="KW-0812">Transmembrane</keyword>
<evidence type="ECO:0000256" key="1">
    <source>
        <dbReference type="SAM" id="Phobius"/>
    </source>
</evidence>
<keyword evidence="1" id="KW-0472">Membrane</keyword>
<gene>
    <name evidence="2" type="ORF">WN944_028036</name>
</gene>
<proteinExistence type="predicted"/>
<keyword evidence="3" id="KW-1185">Reference proteome</keyword>
<name>A0AAP0LJS8_9ROSI</name>
<organism evidence="2 3">
    <name type="scientific">Citrus x changshan-huyou</name>
    <dbReference type="NCBI Taxonomy" id="2935761"/>
    <lineage>
        <taxon>Eukaryota</taxon>
        <taxon>Viridiplantae</taxon>
        <taxon>Streptophyta</taxon>
        <taxon>Embryophyta</taxon>
        <taxon>Tracheophyta</taxon>
        <taxon>Spermatophyta</taxon>
        <taxon>Magnoliopsida</taxon>
        <taxon>eudicotyledons</taxon>
        <taxon>Gunneridae</taxon>
        <taxon>Pentapetalae</taxon>
        <taxon>rosids</taxon>
        <taxon>malvids</taxon>
        <taxon>Sapindales</taxon>
        <taxon>Rutaceae</taxon>
        <taxon>Aurantioideae</taxon>
        <taxon>Citrus</taxon>
    </lineage>
</organism>
<keyword evidence="1" id="KW-1133">Transmembrane helix</keyword>
<sequence length="95" mass="11032">MSSFFFFKFGQWLLGLCWVGWVSVLLASCFTIFVVLHSLIKDDHPLFLLPTITVRTNDATMQQLRLTRSTMQPNHFLNVDRQSFDYISDIIQAAM</sequence>
<evidence type="ECO:0000313" key="2">
    <source>
        <dbReference type="EMBL" id="KAK9176023.1"/>
    </source>
</evidence>
<reference evidence="2 3" key="1">
    <citation type="submission" date="2024-05" db="EMBL/GenBank/DDBJ databases">
        <title>Haplotype-resolved chromosome-level genome assembly of Huyou (Citrus changshanensis).</title>
        <authorList>
            <person name="Miao C."/>
            <person name="Chen W."/>
            <person name="Wu Y."/>
            <person name="Wang L."/>
            <person name="Zhao S."/>
            <person name="Grierson D."/>
            <person name="Xu C."/>
            <person name="Chen K."/>
        </authorList>
    </citation>
    <scope>NUCLEOTIDE SEQUENCE [LARGE SCALE GENOMIC DNA]</scope>
    <source>
        <strain evidence="2">01-14</strain>
        <tissue evidence="2">Leaf</tissue>
    </source>
</reference>
<feature type="transmembrane region" description="Helical" evidence="1">
    <location>
        <begin position="12"/>
        <end position="36"/>
    </location>
</feature>